<dbReference type="AlphaFoldDB" id="A0A6J6IDI8"/>
<proteinExistence type="predicted"/>
<accession>A0A6J6IDI8</accession>
<reference evidence="1" key="1">
    <citation type="submission" date="2020-05" db="EMBL/GenBank/DDBJ databases">
        <authorList>
            <person name="Chiriac C."/>
            <person name="Salcher M."/>
            <person name="Ghai R."/>
            <person name="Kavagutti S V."/>
        </authorList>
    </citation>
    <scope>NUCLEOTIDE SEQUENCE</scope>
</reference>
<sequence length="37" mass="4676">MRTNGFTEREAHVWLAERWDQYQDYQQSFIELLKAEW</sequence>
<organism evidence="1">
    <name type="scientific">freshwater metagenome</name>
    <dbReference type="NCBI Taxonomy" id="449393"/>
    <lineage>
        <taxon>unclassified sequences</taxon>
        <taxon>metagenomes</taxon>
        <taxon>ecological metagenomes</taxon>
    </lineage>
</organism>
<protein>
    <submittedName>
        <fullName evidence="1">Unannotated protein</fullName>
    </submittedName>
</protein>
<evidence type="ECO:0000313" key="1">
    <source>
        <dbReference type="EMBL" id="CAB4621794.1"/>
    </source>
</evidence>
<dbReference type="EMBL" id="CAEZUO010000173">
    <property type="protein sequence ID" value="CAB4621794.1"/>
    <property type="molecule type" value="Genomic_DNA"/>
</dbReference>
<gene>
    <name evidence="1" type="ORF">UFOPK1827_02038</name>
</gene>
<name>A0A6J6IDI8_9ZZZZ</name>